<dbReference type="EMBL" id="JAMZDX010000003">
    <property type="protein sequence ID" value="MCP2310848.1"/>
    <property type="molecule type" value="Genomic_DNA"/>
</dbReference>
<accession>A0ABT1J0E5</accession>
<dbReference type="InterPro" id="IPR025438">
    <property type="entry name" value="DUF4180"/>
</dbReference>
<organism evidence="2 3">
    <name type="scientific">Kitasatospora paracochleata</name>
    <dbReference type="NCBI Taxonomy" id="58354"/>
    <lineage>
        <taxon>Bacteria</taxon>
        <taxon>Bacillati</taxon>
        <taxon>Actinomycetota</taxon>
        <taxon>Actinomycetes</taxon>
        <taxon>Kitasatosporales</taxon>
        <taxon>Streptomycetaceae</taxon>
        <taxon>Kitasatospora</taxon>
    </lineage>
</organism>
<keyword evidence="3" id="KW-1185">Reference proteome</keyword>
<evidence type="ECO:0000259" key="1">
    <source>
        <dbReference type="Pfam" id="PF13788"/>
    </source>
</evidence>
<sequence length="131" mass="14008">MTAEGNSPMTEVLHRFADVPVLVCATEGAPIASEGDATDLIGAAFGHGAHWVAVPAERFGADFFRLRTRLAGAIVQKFATYRVGLAVVGDISHHTAEGTALADFVRESNRGSQLWFVPDVEALRERLDATS</sequence>
<gene>
    <name evidence="2" type="ORF">FHR36_003981</name>
</gene>
<proteinExistence type="predicted"/>
<dbReference type="Pfam" id="PF13788">
    <property type="entry name" value="DUF4180"/>
    <property type="match status" value="1"/>
</dbReference>
<evidence type="ECO:0000313" key="3">
    <source>
        <dbReference type="Proteomes" id="UP001206483"/>
    </source>
</evidence>
<name>A0ABT1J0E5_9ACTN</name>
<protein>
    <recommendedName>
        <fullName evidence="1">DUF4180 domain-containing protein</fullName>
    </recommendedName>
</protein>
<evidence type="ECO:0000313" key="2">
    <source>
        <dbReference type="EMBL" id="MCP2310848.1"/>
    </source>
</evidence>
<dbReference type="Proteomes" id="UP001206483">
    <property type="component" value="Unassembled WGS sequence"/>
</dbReference>
<reference evidence="2 3" key="1">
    <citation type="submission" date="2022-06" db="EMBL/GenBank/DDBJ databases">
        <title>Sequencing the genomes of 1000 actinobacteria strains.</title>
        <authorList>
            <person name="Klenk H.-P."/>
        </authorList>
    </citation>
    <scope>NUCLEOTIDE SEQUENCE [LARGE SCALE GENOMIC DNA]</scope>
    <source>
        <strain evidence="2 3">DSM 41656</strain>
    </source>
</reference>
<feature type="domain" description="DUF4180" evidence="1">
    <location>
        <begin position="18"/>
        <end position="127"/>
    </location>
</feature>
<comment type="caution">
    <text evidence="2">The sequence shown here is derived from an EMBL/GenBank/DDBJ whole genome shotgun (WGS) entry which is preliminary data.</text>
</comment>
<dbReference type="RefSeq" id="WP_253799211.1">
    <property type="nucleotide sequence ID" value="NZ_BAAAUB010000082.1"/>
</dbReference>